<dbReference type="EMBL" id="PVNG01000011">
    <property type="protein sequence ID" value="PRX63310.1"/>
    <property type="molecule type" value="Genomic_DNA"/>
</dbReference>
<accession>A0A2T0MWJ2</accession>
<evidence type="ECO:0000256" key="2">
    <source>
        <dbReference type="SAM" id="MobiDB-lite"/>
    </source>
</evidence>
<dbReference type="InterPro" id="IPR029051">
    <property type="entry name" value="DUF4352"/>
</dbReference>
<dbReference type="Proteomes" id="UP000238312">
    <property type="component" value="Unassembled WGS sequence"/>
</dbReference>
<comment type="caution">
    <text evidence="4">The sequence shown here is derived from an EMBL/GenBank/DDBJ whole genome shotgun (WGS) entry which is preliminary data.</text>
</comment>
<evidence type="ECO:0000256" key="1">
    <source>
        <dbReference type="ARBA" id="ARBA00022729"/>
    </source>
</evidence>
<name>A0A2T0MWJ2_9ACTN</name>
<feature type="domain" description="DUF4352" evidence="3">
    <location>
        <begin position="60"/>
        <end position="181"/>
    </location>
</feature>
<sequence length="186" mass="19746">MVLVVIGALVLLLFGGCAAIVAAIGSSGDTSRVTTGRIAESDDPADEPTARKKTREKQAGIGTAVRDGEFSFTVTKMDKRARVGGDFLSKDAQGVFLLVYITVENIGDEAQAFSGSAQKLYDAKGREFEASAEAAIYLQDSKSLYEKINPGNSVRGVVLFDIPKNTDPAAIELHDSIFSNGVKVKL</sequence>
<dbReference type="OrthoDB" id="3430849at2"/>
<evidence type="ECO:0000259" key="3">
    <source>
        <dbReference type="Pfam" id="PF11611"/>
    </source>
</evidence>
<keyword evidence="1" id="KW-0732">Signal</keyword>
<gene>
    <name evidence="4" type="ORF">B0I32_111306</name>
</gene>
<keyword evidence="5" id="KW-1185">Reference proteome</keyword>
<organism evidence="4 5">
    <name type="scientific">Nonomuraea fuscirosea</name>
    <dbReference type="NCBI Taxonomy" id="1291556"/>
    <lineage>
        <taxon>Bacteria</taxon>
        <taxon>Bacillati</taxon>
        <taxon>Actinomycetota</taxon>
        <taxon>Actinomycetes</taxon>
        <taxon>Streptosporangiales</taxon>
        <taxon>Streptosporangiaceae</taxon>
        <taxon>Nonomuraea</taxon>
    </lineage>
</organism>
<reference evidence="4 5" key="1">
    <citation type="submission" date="2018-03" db="EMBL/GenBank/DDBJ databases">
        <title>Genomic Encyclopedia of Type Strains, Phase III (KMG-III): the genomes of soil and plant-associated and newly described type strains.</title>
        <authorList>
            <person name="Whitman W."/>
        </authorList>
    </citation>
    <scope>NUCLEOTIDE SEQUENCE [LARGE SCALE GENOMIC DNA]</scope>
    <source>
        <strain evidence="4 5">CGMCC 4.7104</strain>
    </source>
</reference>
<feature type="region of interest" description="Disordered" evidence="2">
    <location>
        <begin position="29"/>
        <end position="58"/>
    </location>
</feature>
<protein>
    <submittedName>
        <fullName evidence="4">Uncharacterized protein DUF4352</fullName>
    </submittedName>
</protein>
<dbReference type="RefSeq" id="WP_106244217.1">
    <property type="nucleotide sequence ID" value="NZ_JBFAIB010000009.1"/>
</dbReference>
<proteinExistence type="predicted"/>
<dbReference type="Gene3D" id="2.60.40.1240">
    <property type="match status" value="1"/>
</dbReference>
<evidence type="ECO:0000313" key="5">
    <source>
        <dbReference type="Proteomes" id="UP000238312"/>
    </source>
</evidence>
<dbReference type="AlphaFoldDB" id="A0A2T0MWJ2"/>
<dbReference type="InterPro" id="IPR029050">
    <property type="entry name" value="Immunoprotect_excell_Ig-like"/>
</dbReference>
<evidence type="ECO:0000313" key="4">
    <source>
        <dbReference type="EMBL" id="PRX63310.1"/>
    </source>
</evidence>
<dbReference type="Pfam" id="PF11611">
    <property type="entry name" value="DUF4352"/>
    <property type="match status" value="1"/>
</dbReference>